<organism evidence="1 2">
    <name type="scientific">Stylonychia lemnae</name>
    <name type="common">Ciliate</name>
    <dbReference type="NCBI Taxonomy" id="5949"/>
    <lineage>
        <taxon>Eukaryota</taxon>
        <taxon>Sar</taxon>
        <taxon>Alveolata</taxon>
        <taxon>Ciliophora</taxon>
        <taxon>Intramacronucleata</taxon>
        <taxon>Spirotrichea</taxon>
        <taxon>Stichotrichia</taxon>
        <taxon>Sporadotrichida</taxon>
        <taxon>Oxytrichidae</taxon>
        <taxon>Stylonychinae</taxon>
        <taxon>Stylonychia</taxon>
    </lineage>
</organism>
<dbReference type="EMBL" id="CCKQ01003083">
    <property type="protein sequence ID" value="CDW74193.1"/>
    <property type="molecule type" value="Genomic_DNA"/>
</dbReference>
<dbReference type="InParanoid" id="A0A078A085"/>
<dbReference type="AlphaFoldDB" id="A0A078A085"/>
<evidence type="ECO:0000313" key="1">
    <source>
        <dbReference type="EMBL" id="CDW74193.1"/>
    </source>
</evidence>
<dbReference type="Proteomes" id="UP000039865">
    <property type="component" value="Unassembled WGS sequence"/>
</dbReference>
<proteinExistence type="predicted"/>
<sequence length="668" mass="77386">MVSEIERRKGTLNALQGILSMKDNLQQQTQDTTFQSDKRFRQSPNLREINNSSLISQQNIYVRSPDLSQIKMQRQYQQREQNKGKQLISLIRKGAQTRDNSPKKSNKIANNSDLIITPRTNQNTSIAQSKFMQSLKKLSLRHINDLAQIKKPSLYTLKSCQLFCQLIQSLTKDFDIKNQENYQFCDWSEIVKYLTSSAKLYQFILKVKISIDNLRFNIKFVNNLHQEYQKSIKLLTVNKSQINDCSGIILLIFQAAIDYILIVEELSKQNILSIFKQLNYFKYLKNNGPANSKDDKSQERDYRTFIQKRVSSLVRSVSPGKALINQEQNKSEVAITQKQISSHNTVKQNLQIQQLQKQKSQNNDQNHHFIIDLSHQNKSNDSSLQKVQLTRKASAVMSHRDKRNSLIPDQEKYPPKVIFNNFIKKKGLFVDNQTGLKPNKPVPKNRYQDSGSISARSLVSYMKESPIRDEQRFQQKLSKQSSQIKIVSPTRHIIKMHQQKVGKYIRQSPKHETPVMSASNISIHELKFQEPIQEMQLISAHSIAPSVHNQDDQNINDQIDIRIVESPKKSRSNKLGLNYSDDSQIFLQSKANNPIVSPYLERNDHYLEKTDHYNVIVKNSRILQKNMKSSKASNNRSQQTIAQARSTTLSIADMKVEEMRDHQLIILY</sequence>
<accession>A0A078A085</accession>
<name>A0A078A085_STYLE</name>
<keyword evidence="2" id="KW-1185">Reference proteome</keyword>
<protein>
    <submittedName>
        <fullName evidence="1">Uncharacterized protein</fullName>
    </submittedName>
</protein>
<gene>
    <name evidence="1" type="primary">Contig5408.g5787</name>
    <name evidence="1" type="ORF">STYLEM_3187</name>
</gene>
<reference evidence="1 2" key="1">
    <citation type="submission" date="2014-06" db="EMBL/GenBank/DDBJ databases">
        <authorList>
            <person name="Swart Estienne"/>
        </authorList>
    </citation>
    <scope>NUCLEOTIDE SEQUENCE [LARGE SCALE GENOMIC DNA]</scope>
    <source>
        <strain evidence="1 2">130c</strain>
    </source>
</reference>
<evidence type="ECO:0000313" key="2">
    <source>
        <dbReference type="Proteomes" id="UP000039865"/>
    </source>
</evidence>